<dbReference type="PANTHER" id="PTHR15938:SF0">
    <property type="entry name" value="HOMOLOGOUS-PAIRING PROTEIN 2 HOMOLOG"/>
    <property type="match status" value="1"/>
</dbReference>
<dbReference type="OMA" id="QKYHREW"/>
<accession>A0A058Z9T9</accession>
<proteinExistence type="inferred from homology"/>
<evidence type="ECO:0000256" key="4">
    <source>
        <dbReference type="ARBA" id="ARBA00023054"/>
    </source>
</evidence>
<feature type="domain" description="Leucine zipper with capping helix" evidence="11">
    <location>
        <begin position="219"/>
        <end position="275"/>
    </location>
</feature>
<keyword evidence="4 8" id="KW-0175">Coiled coil</keyword>
<keyword evidence="7" id="KW-0469">Meiosis</keyword>
<dbReference type="Pfam" id="PF07106">
    <property type="entry name" value="WHD_TBPIP"/>
    <property type="match status" value="1"/>
</dbReference>
<evidence type="ECO:0000313" key="13">
    <source>
        <dbReference type="Proteomes" id="UP000030693"/>
    </source>
</evidence>
<dbReference type="EMBL" id="KB932204">
    <property type="protein sequence ID" value="KCV70302.1"/>
    <property type="molecule type" value="Genomic_DNA"/>
</dbReference>
<dbReference type="GO" id="GO:0000794">
    <property type="term" value="C:condensed nuclear chromosome"/>
    <property type="evidence" value="ECO:0007669"/>
    <property type="project" value="TreeGrafter"/>
</dbReference>
<keyword evidence="6" id="KW-0539">Nucleus</keyword>
<dbReference type="GO" id="GO:0120230">
    <property type="term" value="F:recombinase activator activity"/>
    <property type="evidence" value="ECO:0007669"/>
    <property type="project" value="TreeGrafter"/>
</dbReference>
<evidence type="ECO:0000256" key="2">
    <source>
        <dbReference type="ARBA" id="ARBA00007922"/>
    </source>
</evidence>
<dbReference type="AlphaFoldDB" id="A0A058Z9T9"/>
<keyword evidence="5" id="KW-0233">DNA recombination</keyword>
<feature type="compositionally biased region" description="Acidic residues" evidence="9">
    <location>
        <begin position="35"/>
        <end position="47"/>
    </location>
</feature>
<dbReference type="GO" id="GO:0120231">
    <property type="term" value="C:DNA recombinase auxiliary factor complex"/>
    <property type="evidence" value="ECO:0007669"/>
    <property type="project" value="TreeGrafter"/>
</dbReference>
<comment type="similarity">
    <text evidence="2">Belongs to the HOP2 family.</text>
</comment>
<comment type="subcellular location">
    <subcellularLocation>
        <location evidence="1">Nucleus</location>
    </subcellularLocation>
</comment>
<dbReference type="RefSeq" id="XP_009494818.1">
    <property type="nucleotide sequence ID" value="XM_009496543.1"/>
</dbReference>
<dbReference type="PANTHER" id="PTHR15938">
    <property type="entry name" value="TBP-1 INTERACTING PROTEIN"/>
    <property type="match status" value="1"/>
</dbReference>
<evidence type="ECO:0000313" key="12">
    <source>
        <dbReference type="EMBL" id="KCV70302.1"/>
    </source>
</evidence>
<feature type="domain" description="Homologous-pairing protein 2 winged helix" evidence="10">
    <location>
        <begin position="77"/>
        <end position="138"/>
    </location>
</feature>
<dbReference type="Gene3D" id="1.10.10.10">
    <property type="entry name" value="Winged helix-like DNA-binding domain superfamily/Winged helix DNA-binding domain"/>
    <property type="match status" value="1"/>
</dbReference>
<sequence>MGKRRASRSPSPFLNVSSDDGEDSFSEELYSPGEESADSSQDSDEETFSPSPSPTAAPKRAPRAAASRAAAAASSGNDEQIVLQYFQKQNRPYNLADIFSNLHGAIKKAPLKKVLQSLTDSGHLTMKVYGKQQVFVANQDLIDVPDTELITASEQEVAELEQALQQERAAVRELNQTLTATVATLPNEELKARIEELRETNKKLETKLERLQTEAIQLTPEEIAQVNQSHRKYHRLYRDRKRLCMDILDGMLEHAPMSKEQLFEDIGLETDQDVGFHPTQAPS</sequence>
<evidence type="ECO:0000256" key="7">
    <source>
        <dbReference type="ARBA" id="ARBA00023254"/>
    </source>
</evidence>
<evidence type="ECO:0000256" key="8">
    <source>
        <dbReference type="SAM" id="Coils"/>
    </source>
</evidence>
<dbReference type="GO" id="GO:0003690">
    <property type="term" value="F:double-stranded DNA binding"/>
    <property type="evidence" value="ECO:0007669"/>
    <property type="project" value="TreeGrafter"/>
</dbReference>
<protein>
    <recommendedName>
        <fullName evidence="3">Homologous-pairing protein 2 homolog</fullName>
    </recommendedName>
</protein>
<dbReference type="InterPro" id="IPR040661">
    <property type="entry name" value="LZ3wCH"/>
</dbReference>
<evidence type="ECO:0000256" key="6">
    <source>
        <dbReference type="ARBA" id="ARBA00023242"/>
    </source>
</evidence>
<name>A0A058Z9T9_FONAL</name>
<evidence type="ECO:0000256" key="1">
    <source>
        <dbReference type="ARBA" id="ARBA00004123"/>
    </source>
</evidence>
<dbReference type="Pfam" id="PF18517">
    <property type="entry name" value="LZ3wCH"/>
    <property type="match status" value="1"/>
</dbReference>
<evidence type="ECO:0000259" key="10">
    <source>
        <dbReference type="Pfam" id="PF07106"/>
    </source>
</evidence>
<dbReference type="InterPro" id="IPR036388">
    <property type="entry name" value="WH-like_DNA-bd_sf"/>
</dbReference>
<organism evidence="12">
    <name type="scientific">Fonticula alba</name>
    <name type="common">Slime mold</name>
    <dbReference type="NCBI Taxonomy" id="691883"/>
    <lineage>
        <taxon>Eukaryota</taxon>
        <taxon>Rotosphaerida</taxon>
        <taxon>Fonticulaceae</taxon>
        <taxon>Fonticula</taxon>
    </lineage>
</organism>
<reference evidence="12" key="1">
    <citation type="submission" date="2013-04" db="EMBL/GenBank/DDBJ databases">
        <title>The Genome Sequence of Fonticula alba ATCC 38817.</title>
        <authorList>
            <consortium name="The Broad Institute Genomics Platform"/>
            <person name="Russ C."/>
            <person name="Cuomo C."/>
            <person name="Burger G."/>
            <person name="Gray M.W."/>
            <person name="Holland P.W.H."/>
            <person name="King N."/>
            <person name="Lang F.B.F."/>
            <person name="Roger A.J."/>
            <person name="Ruiz-Trillo I."/>
            <person name="Brown M."/>
            <person name="Walker B."/>
            <person name="Young S."/>
            <person name="Zeng Q."/>
            <person name="Gargeya S."/>
            <person name="Fitzgerald M."/>
            <person name="Haas B."/>
            <person name="Abouelleil A."/>
            <person name="Allen A.W."/>
            <person name="Alvarado L."/>
            <person name="Arachchi H.M."/>
            <person name="Berlin A.M."/>
            <person name="Chapman S.B."/>
            <person name="Gainer-Dewar J."/>
            <person name="Goldberg J."/>
            <person name="Griggs A."/>
            <person name="Gujja S."/>
            <person name="Hansen M."/>
            <person name="Howarth C."/>
            <person name="Imamovic A."/>
            <person name="Ireland A."/>
            <person name="Larimer J."/>
            <person name="McCowan C."/>
            <person name="Murphy C."/>
            <person name="Pearson M."/>
            <person name="Poon T.W."/>
            <person name="Priest M."/>
            <person name="Roberts A."/>
            <person name="Saif S."/>
            <person name="Shea T."/>
            <person name="Sisk P."/>
            <person name="Sykes S."/>
            <person name="Wortman J."/>
            <person name="Nusbaum C."/>
            <person name="Birren B."/>
        </authorList>
    </citation>
    <scope>NUCLEOTIDE SEQUENCE [LARGE SCALE GENOMIC DNA]</scope>
    <source>
        <strain evidence="12">ATCC 38817</strain>
    </source>
</reference>
<dbReference type="InterPro" id="IPR010776">
    <property type="entry name" value="Hop2_WH_dom"/>
</dbReference>
<feature type="coiled-coil region" evidence="8">
    <location>
        <begin position="150"/>
        <end position="214"/>
    </location>
</feature>
<dbReference type="GeneID" id="20527356"/>
<evidence type="ECO:0000256" key="3">
    <source>
        <dbReference type="ARBA" id="ARBA00016093"/>
    </source>
</evidence>
<gene>
    <name evidence="12" type="ORF">H696_02631</name>
</gene>
<feature type="region of interest" description="Disordered" evidence="9">
    <location>
        <begin position="1"/>
        <end position="65"/>
    </location>
</feature>
<dbReference type="eggNOG" id="KOG4603">
    <property type="taxonomic scope" value="Eukaryota"/>
</dbReference>
<dbReference type="GO" id="GO:0000709">
    <property type="term" value="P:meiotic joint molecule formation"/>
    <property type="evidence" value="ECO:0007669"/>
    <property type="project" value="TreeGrafter"/>
</dbReference>
<keyword evidence="13" id="KW-1185">Reference proteome</keyword>
<dbReference type="STRING" id="691883.A0A058Z9T9"/>
<evidence type="ECO:0000256" key="5">
    <source>
        <dbReference type="ARBA" id="ARBA00023172"/>
    </source>
</evidence>
<feature type="compositionally biased region" description="Low complexity" evidence="9">
    <location>
        <begin position="54"/>
        <end position="65"/>
    </location>
</feature>
<evidence type="ECO:0000259" key="11">
    <source>
        <dbReference type="Pfam" id="PF18517"/>
    </source>
</evidence>
<evidence type="ECO:0000256" key="9">
    <source>
        <dbReference type="SAM" id="MobiDB-lite"/>
    </source>
</evidence>
<dbReference type="Proteomes" id="UP000030693">
    <property type="component" value="Unassembled WGS sequence"/>
</dbReference>
<dbReference type="GO" id="GO:0007129">
    <property type="term" value="P:homologous chromosome pairing at meiosis"/>
    <property type="evidence" value="ECO:0007669"/>
    <property type="project" value="TreeGrafter"/>
</dbReference>
<dbReference type="OrthoDB" id="272266at2759"/>
<dbReference type="GO" id="GO:0010774">
    <property type="term" value="P:meiotic strand invasion involved in reciprocal meiotic recombination"/>
    <property type="evidence" value="ECO:0007669"/>
    <property type="project" value="TreeGrafter"/>
</dbReference>